<dbReference type="AlphaFoldDB" id="A0A0B5NLB3"/>
<sequence>MSEVHKCNNGQKFDKQLRKLVPCEICKRERKNEVRDGIVNQQTGNRESLSIHLGIDQRYVSDMYSQEAIIGTTDLYYLEDNSVYEFNAVVEALMAGLTGGQLPETSFVMYAGRHAELQKLAYCFLASAYKGLLTVGRVLTAREIRVNKYKEDFDEYYKKDIIVVIMTDDADSVTFGEVQGFMQERSLNNKPTIVLLSNRRNFTLTIGRLCSLSEARYDLGVFIGVNYKQGLDMSEETIKIATKAFKVSNETLGTNQKLEDIMRIPNENLKTTDAEMQSFDMDKFTKGNLNFNGKGS</sequence>
<dbReference type="EMBL" id="CP009334">
    <property type="protein sequence ID" value="AJG74147.1"/>
    <property type="molecule type" value="Genomic_DNA"/>
</dbReference>
<evidence type="ECO:0000313" key="4">
    <source>
        <dbReference type="Proteomes" id="UP000031876"/>
    </source>
</evidence>
<gene>
    <name evidence="1" type="ORF">BF38_5845</name>
    <name evidence="2" type="ORF">FO599_01665</name>
    <name evidence="3" type="ORF">FOC89_01650</name>
</gene>
<protein>
    <submittedName>
        <fullName evidence="3">Uncharacterized protein</fullName>
    </submittedName>
</protein>
<reference evidence="1 4" key="1">
    <citation type="journal article" date="2015" name="Genome Announc.">
        <title>Complete genome sequences for 35 biothreat assay-relevant bacillus species.</title>
        <authorList>
            <person name="Johnson S.L."/>
            <person name="Daligault H.E."/>
            <person name="Davenport K.W."/>
            <person name="Jaissle J."/>
            <person name="Frey K.G."/>
            <person name="Ladner J.T."/>
            <person name="Broomall S.M."/>
            <person name="Bishop-Lilly K.A."/>
            <person name="Bruce D.C."/>
            <person name="Gibbons H.S."/>
            <person name="Coyne S.R."/>
            <person name="Lo C.C."/>
            <person name="Meincke L."/>
            <person name="Munk A.C."/>
            <person name="Koroleva G.I."/>
            <person name="Rosenzweig C.N."/>
            <person name="Palacios G.F."/>
            <person name="Redden C.L."/>
            <person name="Minogue T.D."/>
            <person name="Chain P.S."/>
        </authorList>
    </citation>
    <scope>NUCLEOTIDE SEQUENCE [LARGE SCALE GENOMIC DNA]</scope>
    <source>
        <strain evidence="1 4">HD1011</strain>
        <plasmid evidence="1 4">2</plasmid>
    </source>
</reference>
<proteinExistence type="predicted"/>
<reference evidence="2" key="2">
    <citation type="submission" date="2019-07" db="EMBL/GenBank/DDBJ databases">
        <title>Phylogenomic Reclassification of ATCC Bacillus Strains and Various Taxa within the Genus Bacillus.</title>
        <authorList>
            <person name="Riojas M.A."/>
            <person name="Frank A.M."/>
            <person name="Fenn S.L."/>
            <person name="King S.P."/>
            <person name="Brower S.M."/>
            <person name="Hazbon M.H."/>
        </authorList>
    </citation>
    <scope>NUCLEOTIDE SEQUENCE</scope>
    <source>
        <strain evidence="2">ATCC 35646</strain>
    </source>
</reference>
<geneLocation type="plasmid" evidence="3 5">
    <name>unnamed3</name>
</geneLocation>
<reference evidence="3 5" key="3">
    <citation type="submission" date="2020-05" db="EMBL/GenBank/DDBJ databases">
        <title>FDA dAtabase for Regulatory Grade micrObial Sequences (FDA-ARGOS): Supporting development and validation of Infectious Disease Dx tests.</title>
        <authorList>
            <person name="Nelson B."/>
            <person name="Plummer A."/>
            <person name="Tallon L."/>
            <person name="Sadzewicz L."/>
            <person name="Zhao X."/>
            <person name="Vavikolanu K."/>
            <person name="Mehta A."/>
            <person name="Aluvathingal J."/>
            <person name="Nadendla S."/>
            <person name="Myers T."/>
            <person name="Yan Y."/>
            <person name="Sichtig H."/>
        </authorList>
    </citation>
    <scope>NUCLEOTIDE SEQUENCE [LARGE SCALE GENOMIC DNA]</scope>
    <source>
        <strain evidence="3 5">FDAARGOS_795</strain>
        <plasmid evidence="3 5">unnamed3</plasmid>
    </source>
</reference>
<dbReference type="Proteomes" id="UP000501107">
    <property type="component" value="Plasmid unnamed3"/>
</dbReference>
<keyword evidence="3" id="KW-0614">Plasmid</keyword>
<evidence type="ECO:0000313" key="3">
    <source>
        <dbReference type="EMBL" id="QKH22716.1"/>
    </source>
</evidence>
<dbReference type="EMBL" id="CP053979">
    <property type="protein sequence ID" value="QKH22716.1"/>
    <property type="molecule type" value="Genomic_DNA"/>
</dbReference>
<evidence type="ECO:0000313" key="2">
    <source>
        <dbReference type="EMBL" id="MDR4174838.1"/>
    </source>
</evidence>
<evidence type="ECO:0000313" key="5">
    <source>
        <dbReference type="Proteomes" id="UP000501107"/>
    </source>
</evidence>
<geneLocation type="plasmid" evidence="1 4">
    <name>2</name>
</geneLocation>
<dbReference type="Proteomes" id="UP001181533">
    <property type="component" value="Unassembled WGS sequence"/>
</dbReference>
<accession>A0A0B5NLB3</accession>
<organism evidence="3 5">
    <name type="scientific">Bacillus thuringiensis</name>
    <dbReference type="NCBI Taxonomy" id="1428"/>
    <lineage>
        <taxon>Bacteria</taxon>
        <taxon>Bacillati</taxon>
        <taxon>Bacillota</taxon>
        <taxon>Bacilli</taxon>
        <taxon>Bacillales</taxon>
        <taxon>Bacillaceae</taxon>
        <taxon>Bacillus</taxon>
        <taxon>Bacillus cereus group</taxon>
    </lineage>
</organism>
<dbReference type="EMBL" id="VKQN01000001">
    <property type="protein sequence ID" value="MDR4174838.1"/>
    <property type="molecule type" value="Genomic_DNA"/>
</dbReference>
<evidence type="ECO:0000313" key="1">
    <source>
        <dbReference type="EMBL" id="AJG74147.1"/>
    </source>
</evidence>
<name>A0A0B5NLB3_BACTU</name>
<dbReference type="Proteomes" id="UP000031876">
    <property type="component" value="Plasmid 2"/>
</dbReference>
<dbReference type="KEGG" id="btw:BF38_5845"/>
<dbReference type="RefSeq" id="WP_000005513.1">
    <property type="nucleotide sequence ID" value="NZ_CP009334.1"/>
</dbReference>